<evidence type="ECO:0000313" key="1">
    <source>
        <dbReference type="EMBL" id="MDN5202519.1"/>
    </source>
</evidence>
<gene>
    <name evidence="1" type="ORF">QQ008_14120</name>
</gene>
<accession>A0ABT8KP62</accession>
<comment type="caution">
    <text evidence="1">The sequence shown here is derived from an EMBL/GenBank/DDBJ whole genome shotgun (WGS) entry which is preliminary data.</text>
</comment>
<proteinExistence type="predicted"/>
<evidence type="ECO:0000313" key="2">
    <source>
        <dbReference type="Proteomes" id="UP001172082"/>
    </source>
</evidence>
<sequence length="230" mass="24821">MKKIGLIVVLFSIITACDLEDPDVGVSLRNVVTLTLADTQIIADGNDRTSITATLGIESAAGEMITFKTDQGTFAGTSDEQEVGITAAGRTVEVFLISDLIVNQNVTVTAEVGDFKTSETIEFTRSIPTDILLEADKLIFKADQSDQVTLTTKIFKDGVGDPSEETRVDFTSMVVEGNPDVEFPPFGFSENGKIQINVKSRNTETGKIMFSATLKDDPRVAESITIELSN</sequence>
<dbReference type="PROSITE" id="PS51257">
    <property type="entry name" value="PROKAR_LIPOPROTEIN"/>
    <property type="match status" value="1"/>
</dbReference>
<dbReference type="InterPro" id="IPR013783">
    <property type="entry name" value="Ig-like_fold"/>
</dbReference>
<keyword evidence="2" id="KW-1185">Reference proteome</keyword>
<dbReference type="EMBL" id="JAUJEA010000004">
    <property type="protein sequence ID" value="MDN5202519.1"/>
    <property type="molecule type" value="Genomic_DNA"/>
</dbReference>
<dbReference type="RefSeq" id="WP_346752543.1">
    <property type="nucleotide sequence ID" value="NZ_JAUJEA010000004.1"/>
</dbReference>
<reference evidence="1" key="1">
    <citation type="submission" date="2023-06" db="EMBL/GenBank/DDBJ databases">
        <title>Genomic of Parafulvivirga corallium.</title>
        <authorList>
            <person name="Wang G."/>
        </authorList>
    </citation>
    <scope>NUCLEOTIDE SEQUENCE</scope>
    <source>
        <strain evidence="1">BMA10</strain>
    </source>
</reference>
<name>A0ABT8KP62_9BACT</name>
<dbReference type="Gene3D" id="2.60.40.10">
    <property type="entry name" value="Immunoglobulins"/>
    <property type="match status" value="1"/>
</dbReference>
<evidence type="ECO:0008006" key="3">
    <source>
        <dbReference type="Google" id="ProtNLM"/>
    </source>
</evidence>
<organism evidence="1 2">
    <name type="scientific">Splendidivirga corallicola</name>
    <dbReference type="NCBI Taxonomy" id="3051826"/>
    <lineage>
        <taxon>Bacteria</taxon>
        <taxon>Pseudomonadati</taxon>
        <taxon>Bacteroidota</taxon>
        <taxon>Cytophagia</taxon>
        <taxon>Cytophagales</taxon>
        <taxon>Splendidivirgaceae</taxon>
        <taxon>Splendidivirga</taxon>
    </lineage>
</organism>
<dbReference type="Proteomes" id="UP001172082">
    <property type="component" value="Unassembled WGS sequence"/>
</dbReference>
<protein>
    <recommendedName>
        <fullName evidence="3">Lipoprotein</fullName>
    </recommendedName>
</protein>